<organism evidence="1 2">
    <name type="scientific">Nephila pilipes</name>
    <name type="common">Giant wood spider</name>
    <name type="synonym">Nephila maculata</name>
    <dbReference type="NCBI Taxonomy" id="299642"/>
    <lineage>
        <taxon>Eukaryota</taxon>
        <taxon>Metazoa</taxon>
        <taxon>Ecdysozoa</taxon>
        <taxon>Arthropoda</taxon>
        <taxon>Chelicerata</taxon>
        <taxon>Arachnida</taxon>
        <taxon>Araneae</taxon>
        <taxon>Araneomorphae</taxon>
        <taxon>Entelegynae</taxon>
        <taxon>Araneoidea</taxon>
        <taxon>Nephilidae</taxon>
        <taxon>Nephila</taxon>
    </lineage>
</organism>
<evidence type="ECO:0000313" key="1">
    <source>
        <dbReference type="EMBL" id="GFU54166.1"/>
    </source>
</evidence>
<dbReference type="EMBL" id="BMAW01039037">
    <property type="protein sequence ID" value="GFU54166.1"/>
    <property type="molecule type" value="Genomic_DNA"/>
</dbReference>
<keyword evidence="2" id="KW-1185">Reference proteome</keyword>
<name>A0A8X6R2G5_NEPPI</name>
<evidence type="ECO:0000313" key="2">
    <source>
        <dbReference type="Proteomes" id="UP000887013"/>
    </source>
</evidence>
<gene>
    <name evidence="1" type="primary">evm_004144</name>
    <name evidence="1" type="ORF">NPIL_221771</name>
</gene>
<comment type="caution">
    <text evidence="1">The sequence shown here is derived from an EMBL/GenBank/DDBJ whole genome shotgun (WGS) entry which is preliminary data.</text>
</comment>
<sequence length="167" mass="18959">MSWKKVGQLTDVLEKSWTAYRCLGKKLEKVSSNVADKIMNEAATQIHKKNIFDEIVHCALSVDGTWHRREKLFYCWKILLKNWNKLIQLFKIMSPALKNGDSQMVIKADKVPLGEHVGIFNAATVSEVAFTIVSDTVDNRAINITRQDSTVSTISDLHCSYDALQYP</sequence>
<protein>
    <submittedName>
        <fullName evidence="1">Helitron_like_N domain-containing protein</fullName>
    </submittedName>
</protein>
<reference evidence="1" key="1">
    <citation type="submission" date="2020-08" db="EMBL/GenBank/DDBJ databases">
        <title>Multicomponent nature underlies the extraordinary mechanical properties of spider dragline silk.</title>
        <authorList>
            <person name="Kono N."/>
            <person name="Nakamura H."/>
            <person name="Mori M."/>
            <person name="Yoshida Y."/>
            <person name="Ohtoshi R."/>
            <person name="Malay A.D."/>
            <person name="Moran D.A.P."/>
            <person name="Tomita M."/>
            <person name="Numata K."/>
            <person name="Arakawa K."/>
        </authorList>
    </citation>
    <scope>NUCLEOTIDE SEQUENCE</scope>
</reference>
<dbReference type="AlphaFoldDB" id="A0A8X6R2G5"/>
<accession>A0A8X6R2G5</accession>
<proteinExistence type="predicted"/>
<dbReference type="Proteomes" id="UP000887013">
    <property type="component" value="Unassembled WGS sequence"/>
</dbReference>